<keyword evidence="2" id="KW-1185">Reference proteome</keyword>
<proteinExistence type="predicted"/>
<reference evidence="1" key="1">
    <citation type="submission" date="2020-05" db="EMBL/GenBank/DDBJ databases">
        <title>Large-scale comparative analyses of tick genomes elucidate their genetic diversity and vector capacities.</title>
        <authorList>
            <person name="Jia N."/>
            <person name="Wang J."/>
            <person name="Shi W."/>
            <person name="Du L."/>
            <person name="Sun Y."/>
            <person name="Zhan W."/>
            <person name="Jiang J."/>
            <person name="Wang Q."/>
            <person name="Zhang B."/>
            <person name="Ji P."/>
            <person name="Sakyi L.B."/>
            <person name="Cui X."/>
            <person name="Yuan T."/>
            <person name="Jiang B."/>
            <person name="Yang W."/>
            <person name="Lam T.T.-Y."/>
            <person name="Chang Q."/>
            <person name="Ding S."/>
            <person name="Wang X."/>
            <person name="Zhu J."/>
            <person name="Ruan X."/>
            <person name="Zhao L."/>
            <person name="Wei J."/>
            <person name="Que T."/>
            <person name="Du C."/>
            <person name="Cheng J."/>
            <person name="Dai P."/>
            <person name="Han X."/>
            <person name="Huang E."/>
            <person name="Gao Y."/>
            <person name="Liu J."/>
            <person name="Shao H."/>
            <person name="Ye R."/>
            <person name="Li L."/>
            <person name="Wei W."/>
            <person name="Wang X."/>
            <person name="Wang C."/>
            <person name="Yang T."/>
            <person name="Huo Q."/>
            <person name="Li W."/>
            <person name="Guo W."/>
            <person name="Chen H."/>
            <person name="Zhou L."/>
            <person name="Ni X."/>
            <person name="Tian J."/>
            <person name="Zhou Y."/>
            <person name="Sheng Y."/>
            <person name="Liu T."/>
            <person name="Pan Y."/>
            <person name="Xia L."/>
            <person name="Li J."/>
            <person name="Zhao F."/>
            <person name="Cao W."/>
        </authorList>
    </citation>
    <scope>NUCLEOTIDE SEQUENCE</scope>
    <source>
        <strain evidence="1">Hyas-2018</strain>
    </source>
</reference>
<dbReference type="Proteomes" id="UP000821845">
    <property type="component" value="Chromosome 6"/>
</dbReference>
<evidence type="ECO:0000313" key="2">
    <source>
        <dbReference type="Proteomes" id="UP000821845"/>
    </source>
</evidence>
<accession>A0ACB7S3P0</accession>
<evidence type="ECO:0000313" key="1">
    <source>
        <dbReference type="EMBL" id="KAH6928707.1"/>
    </source>
</evidence>
<name>A0ACB7S3P0_HYAAI</name>
<organism evidence="1 2">
    <name type="scientific">Hyalomma asiaticum</name>
    <name type="common">Tick</name>
    <dbReference type="NCBI Taxonomy" id="266040"/>
    <lineage>
        <taxon>Eukaryota</taxon>
        <taxon>Metazoa</taxon>
        <taxon>Ecdysozoa</taxon>
        <taxon>Arthropoda</taxon>
        <taxon>Chelicerata</taxon>
        <taxon>Arachnida</taxon>
        <taxon>Acari</taxon>
        <taxon>Parasitiformes</taxon>
        <taxon>Ixodida</taxon>
        <taxon>Ixodoidea</taxon>
        <taxon>Ixodidae</taxon>
        <taxon>Hyalomminae</taxon>
        <taxon>Hyalomma</taxon>
    </lineage>
</organism>
<protein>
    <submittedName>
        <fullName evidence="1">Uncharacterized protein</fullName>
    </submittedName>
</protein>
<sequence length="357" mass="38079">MPQAFVWFAERPESSEETRASLSPRFPPCATEPSNESYVALSEGATFSSDGSVAHGGNRGDSDARVSSLHSGRAANHTNACGVALWNSLPQAAPGAVAGAATSPVPNEGPDLTDGCLQPCGPASAPLPQESDIEVEIMDTSSCRKRPRPTENTSDDEWSSRKVAAVTPVPESGTPHQSSPPWCSTMPTTASRRCSQSCRSAVSVLQLQVAPPLAACLCMAAEMKHWLFCTTFPRNSRLFLAQELSVLPGVQEVRVNTQKQCRGIRRDHTGQETAANARKSRQPADRAQSSGIVQGILGDHTEEELLAGVRAMCRYSPLSARGRHSFCVLHRRPRLPSSASFKSSMLSGFVGRAPGSV</sequence>
<dbReference type="EMBL" id="CM023486">
    <property type="protein sequence ID" value="KAH6928707.1"/>
    <property type="molecule type" value="Genomic_DNA"/>
</dbReference>
<gene>
    <name evidence="1" type="ORF">HPB50_018758</name>
</gene>
<comment type="caution">
    <text evidence="1">The sequence shown here is derived from an EMBL/GenBank/DDBJ whole genome shotgun (WGS) entry which is preliminary data.</text>
</comment>